<proteinExistence type="predicted"/>
<sequence>MLTKVSSHLTNTNQILEKLRNLRLGSSCVIVSFDVTSLYTNVQNEQALQALSEMLDGLGRSIETFGLGKARIMTFINECLGCNIFKWSASYYPQIRGLAMGQRLAHVLAICFMSRMEEPILARSPSMYCRCTDDCCIVTSVQSVMDECFRIMNEQSQYIRLTRGILQDGRLSYLNTQIKVFSGYTLSGTEKEARTF</sequence>
<accession>A0A0N4VUS1</accession>
<gene>
    <name evidence="2" type="ORF">HPLM_LOCUS1039</name>
</gene>
<dbReference type="STRING" id="6290.A0A0N4VUS1"/>
<keyword evidence="3" id="KW-1185">Reference proteome</keyword>
<name>A0A0N4VUS1_HAEPC</name>
<evidence type="ECO:0000313" key="3">
    <source>
        <dbReference type="Proteomes" id="UP000268014"/>
    </source>
</evidence>
<feature type="domain" description="Reverse transcriptase" evidence="1">
    <location>
        <begin position="1"/>
        <end position="186"/>
    </location>
</feature>
<protein>
    <submittedName>
        <fullName evidence="4">Reverse transcriptase domain-containing protein</fullName>
    </submittedName>
</protein>
<dbReference type="OMA" id="SEMDICF"/>
<dbReference type="InterPro" id="IPR000477">
    <property type="entry name" value="RT_dom"/>
</dbReference>
<evidence type="ECO:0000259" key="1">
    <source>
        <dbReference type="PROSITE" id="PS50878"/>
    </source>
</evidence>
<dbReference type="PANTHER" id="PTHR21301:SF10">
    <property type="entry name" value="REVERSE TRANSCRIPTASE DOMAIN-CONTAINING PROTEIN"/>
    <property type="match status" value="1"/>
</dbReference>
<evidence type="ECO:0000313" key="2">
    <source>
        <dbReference type="EMBL" id="VDO07567.1"/>
    </source>
</evidence>
<dbReference type="EMBL" id="UZAF01001152">
    <property type="protein sequence ID" value="VDO07567.1"/>
    <property type="molecule type" value="Genomic_DNA"/>
</dbReference>
<dbReference type="WBParaSite" id="HPLM_0000103801-mRNA-1">
    <property type="protein sequence ID" value="HPLM_0000103801-mRNA-1"/>
    <property type="gene ID" value="HPLM_0000103801"/>
</dbReference>
<dbReference type="PANTHER" id="PTHR21301">
    <property type="entry name" value="REVERSE TRANSCRIPTASE"/>
    <property type="match status" value="1"/>
</dbReference>
<dbReference type="Proteomes" id="UP000268014">
    <property type="component" value="Unassembled WGS sequence"/>
</dbReference>
<dbReference type="AlphaFoldDB" id="A0A0N4VUS1"/>
<reference evidence="2 3" key="2">
    <citation type="submission" date="2018-11" db="EMBL/GenBank/DDBJ databases">
        <authorList>
            <consortium name="Pathogen Informatics"/>
        </authorList>
    </citation>
    <scope>NUCLEOTIDE SEQUENCE [LARGE SCALE GENOMIC DNA]</scope>
    <source>
        <strain evidence="2 3">MHpl1</strain>
    </source>
</reference>
<organism evidence="4">
    <name type="scientific">Haemonchus placei</name>
    <name type="common">Barber's pole worm</name>
    <dbReference type="NCBI Taxonomy" id="6290"/>
    <lineage>
        <taxon>Eukaryota</taxon>
        <taxon>Metazoa</taxon>
        <taxon>Ecdysozoa</taxon>
        <taxon>Nematoda</taxon>
        <taxon>Chromadorea</taxon>
        <taxon>Rhabditida</taxon>
        <taxon>Rhabditina</taxon>
        <taxon>Rhabditomorpha</taxon>
        <taxon>Strongyloidea</taxon>
        <taxon>Trichostrongylidae</taxon>
        <taxon>Haemonchus</taxon>
    </lineage>
</organism>
<dbReference type="OrthoDB" id="5837302at2759"/>
<dbReference type="PROSITE" id="PS50878">
    <property type="entry name" value="RT_POL"/>
    <property type="match status" value="1"/>
</dbReference>
<evidence type="ECO:0000313" key="4">
    <source>
        <dbReference type="WBParaSite" id="HPLM_0000103801-mRNA-1"/>
    </source>
</evidence>
<reference evidence="4" key="1">
    <citation type="submission" date="2017-02" db="UniProtKB">
        <authorList>
            <consortium name="WormBaseParasite"/>
        </authorList>
    </citation>
    <scope>IDENTIFICATION</scope>
</reference>